<keyword evidence="4" id="KW-0949">S-adenosyl-L-methionine</keyword>
<name>A0A014P226_9HYPO</name>
<dbReference type="Pfam" id="PF13489">
    <property type="entry name" value="Methyltransf_23"/>
    <property type="match status" value="1"/>
</dbReference>
<proteinExistence type="inferred from homology"/>
<protein>
    <submittedName>
        <fullName evidence="10">Methyltransferase</fullName>
    </submittedName>
</protein>
<dbReference type="CDD" id="cd02440">
    <property type="entry name" value="AdoMet_MTases"/>
    <property type="match status" value="1"/>
</dbReference>
<keyword evidence="6" id="KW-0804">Transcription</keyword>
<dbReference type="PANTHER" id="PTHR43591">
    <property type="entry name" value="METHYLTRANSFERASE"/>
    <property type="match status" value="1"/>
</dbReference>
<dbReference type="OrthoDB" id="2013972at2759"/>
<evidence type="ECO:0000256" key="8">
    <source>
        <dbReference type="ARBA" id="ARBA00038158"/>
    </source>
</evidence>
<evidence type="ECO:0000313" key="10">
    <source>
        <dbReference type="EMBL" id="EXU95378.1"/>
    </source>
</evidence>
<comment type="caution">
    <text evidence="10">The sequence shown here is derived from an EMBL/GenBank/DDBJ whole genome shotgun (WGS) entry which is preliminary data.</text>
</comment>
<keyword evidence="5" id="KW-0805">Transcription regulation</keyword>
<dbReference type="SUPFAM" id="SSF53335">
    <property type="entry name" value="S-adenosyl-L-methionine-dependent methyltransferases"/>
    <property type="match status" value="1"/>
</dbReference>
<evidence type="ECO:0000313" key="11">
    <source>
        <dbReference type="Proteomes" id="UP000030151"/>
    </source>
</evidence>
<dbReference type="GO" id="GO:0032259">
    <property type="term" value="P:methylation"/>
    <property type="evidence" value="ECO:0007669"/>
    <property type="project" value="UniProtKB-KW"/>
</dbReference>
<dbReference type="AlphaFoldDB" id="A0A014P226"/>
<comment type="similarity">
    <text evidence="8">Belongs to the methyltransferase superfamily. LaeA methyltransferase family.</text>
</comment>
<sequence length="367" mass="42910">MQHSAQKPHPRISVAASRAPRHWRFMKKSEHYPNRDFFLLHCLKRGSYMRHRLHQNAHAVPLAMNPEDHAHGQYPGRLQHVQRLFGDRWYGRSDDKLKRSKYIFPIDREELQRLDIFHKFFLTARGGALFSSPLDTATDLRILDLGTGTGIWSIDIAEALPGASVLGVDLNMIQPERIPANMEPPMKFDIESDWKPMERNWDLIHVRTLLGAVRCWEDMYRKIHRHLKPNVGYLEQVEIDWEPRFDGGNIPYKCALIDWTDKLLRAMDLYGRSMRVEPERTRRQLRTAGFSDIHECSIRVGFTPWSEDRHERDVAFWFGAGFSHAIKALSYGPMSLSLTMSIRDIDLLCEAVLDELRTARYKAYCRM</sequence>
<dbReference type="EMBL" id="JELW01000083">
    <property type="protein sequence ID" value="EXU95378.1"/>
    <property type="molecule type" value="Genomic_DNA"/>
</dbReference>
<gene>
    <name evidence="10" type="ORF">X797_011530</name>
</gene>
<evidence type="ECO:0000256" key="1">
    <source>
        <dbReference type="ARBA" id="ARBA00004123"/>
    </source>
</evidence>
<evidence type="ECO:0000256" key="5">
    <source>
        <dbReference type="ARBA" id="ARBA00023015"/>
    </source>
</evidence>
<evidence type="ECO:0000256" key="4">
    <source>
        <dbReference type="ARBA" id="ARBA00022691"/>
    </source>
</evidence>
<organism evidence="10 11">
    <name type="scientific">Metarhizium robertsii</name>
    <dbReference type="NCBI Taxonomy" id="568076"/>
    <lineage>
        <taxon>Eukaryota</taxon>
        <taxon>Fungi</taxon>
        <taxon>Dikarya</taxon>
        <taxon>Ascomycota</taxon>
        <taxon>Pezizomycotina</taxon>
        <taxon>Sordariomycetes</taxon>
        <taxon>Hypocreomycetidae</taxon>
        <taxon>Hypocreales</taxon>
        <taxon>Clavicipitaceae</taxon>
        <taxon>Metarhizium</taxon>
    </lineage>
</organism>
<evidence type="ECO:0000256" key="6">
    <source>
        <dbReference type="ARBA" id="ARBA00023163"/>
    </source>
</evidence>
<evidence type="ECO:0000256" key="7">
    <source>
        <dbReference type="ARBA" id="ARBA00023242"/>
    </source>
</evidence>
<dbReference type="GO" id="GO:0005634">
    <property type="term" value="C:nucleus"/>
    <property type="evidence" value="ECO:0007669"/>
    <property type="project" value="UniProtKB-SubCell"/>
</dbReference>
<dbReference type="InterPro" id="IPR029063">
    <property type="entry name" value="SAM-dependent_MTases_sf"/>
</dbReference>
<dbReference type="GO" id="GO:0008168">
    <property type="term" value="F:methyltransferase activity"/>
    <property type="evidence" value="ECO:0007669"/>
    <property type="project" value="UniProtKB-KW"/>
</dbReference>
<keyword evidence="3 10" id="KW-0808">Transferase</keyword>
<dbReference type="HOGENOM" id="CLU_010595_2_0_1"/>
<keyword evidence="2 10" id="KW-0489">Methyltransferase</keyword>
<evidence type="ECO:0000256" key="2">
    <source>
        <dbReference type="ARBA" id="ARBA00022603"/>
    </source>
</evidence>
<keyword evidence="7" id="KW-0539">Nucleus</keyword>
<accession>A0A014P226</accession>
<reference evidence="10 11" key="1">
    <citation type="submission" date="2014-02" db="EMBL/GenBank/DDBJ databases">
        <title>The genome sequence of the entomopathogenic fungus Metarhizium robertsii ARSEF 2575.</title>
        <authorList>
            <person name="Giuliano Garisto Donzelli B."/>
            <person name="Roe B.A."/>
            <person name="Macmil S.L."/>
            <person name="Krasnoff S.B."/>
            <person name="Gibson D.M."/>
        </authorList>
    </citation>
    <scope>NUCLEOTIDE SEQUENCE [LARGE SCALE GENOMIC DNA]</scope>
    <source>
        <strain evidence="10 11">ARSEF 2575</strain>
    </source>
</reference>
<dbReference type="Proteomes" id="UP000030151">
    <property type="component" value="Unassembled WGS sequence"/>
</dbReference>
<comment type="catalytic activity">
    <reaction evidence="9">
        <text>L-methionyl-[protein] + S-adenosyl-L-methionine = S-methyl-L-methionyl-[protein] + S-adenosyl-L-homocysteine</text>
        <dbReference type="Rhea" id="RHEA:60560"/>
        <dbReference type="Rhea" id="RHEA-COMP:12313"/>
        <dbReference type="Rhea" id="RHEA-COMP:15592"/>
        <dbReference type="ChEBI" id="CHEBI:16044"/>
        <dbReference type="ChEBI" id="CHEBI:57856"/>
        <dbReference type="ChEBI" id="CHEBI:59789"/>
        <dbReference type="ChEBI" id="CHEBI:142742"/>
    </reaction>
    <physiologicalReaction direction="left-to-right" evidence="9">
        <dbReference type="Rhea" id="RHEA:60561"/>
    </physiologicalReaction>
</comment>
<evidence type="ECO:0000256" key="9">
    <source>
        <dbReference type="ARBA" id="ARBA00047870"/>
    </source>
</evidence>
<dbReference type="PANTHER" id="PTHR43591:SF30">
    <property type="entry name" value="PROTEIN-METHIONINE METHYLTRANSFERASE LAEA"/>
    <property type="match status" value="1"/>
</dbReference>
<evidence type="ECO:0000256" key="3">
    <source>
        <dbReference type="ARBA" id="ARBA00022679"/>
    </source>
</evidence>
<comment type="subcellular location">
    <subcellularLocation>
        <location evidence="1">Nucleus</location>
    </subcellularLocation>
</comment>
<dbReference type="Gene3D" id="3.40.50.150">
    <property type="entry name" value="Vaccinia Virus protein VP39"/>
    <property type="match status" value="1"/>
</dbReference>